<organism evidence="10">
    <name type="scientific">Nicotiana tabacum</name>
    <name type="common">Common tobacco</name>
    <dbReference type="NCBI Taxonomy" id="4097"/>
    <lineage>
        <taxon>Eukaryota</taxon>
        <taxon>Viridiplantae</taxon>
        <taxon>Streptophyta</taxon>
        <taxon>Embryophyta</taxon>
        <taxon>Tracheophyta</taxon>
        <taxon>Spermatophyta</taxon>
        <taxon>Magnoliopsida</taxon>
        <taxon>eudicotyledons</taxon>
        <taxon>Gunneridae</taxon>
        <taxon>Pentapetalae</taxon>
        <taxon>asterids</taxon>
        <taxon>lamiids</taxon>
        <taxon>Solanales</taxon>
        <taxon>Solanaceae</taxon>
        <taxon>Nicotianoideae</taxon>
        <taxon>Nicotianeae</taxon>
        <taxon>Nicotiana</taxon>
    </lineage>
</organism>
<feature type="domain" description="NB-ARC" evidence="7">
    <location>
        <begin position="46"/>
        <end position="215"/>
    </location>
</feature>
<evidence type="ECO:0000313" key="9">
    <source>
        <dbReference type="Proteomes" id="UP000790787"/>
    </source>
</evidence>
<evidence type="ECO:0000256" key="2">
    <source>
        <dbReference type="ARBA" id="ARBA00022614"/>
    </source>
</evidence>
<evidence type="ECO:0000256" key="1">
    <source>
        <dbReference type="ARBA" id="ARBA00008894"/>
    </source>
</evidence>
<dbReference type="KEGG" id="nta:107812462"/>
<evidence type="ECO:0000256" key="5">
    <source>
        <dbReference type="ARBA" id="ARBA00022821"/>
    </source>
</evidence>
<keyword evidence="6" id="KW-0067">ATP-binding</keyword>
<dbReference type="Gene3D" id="1.10.8.430">
    <property type="entry name" value="Helical domain of apoptotic protease-activating factors"/>
    <property type="match status" value="1"/>
</dbReference>
<dbReference type="STRING" id="4097.A0A1S4BW14"/>
<dbReference type="GO" id="GO:0051607">
    <property type="term" value="P:defense response to virus"/>
    <property type="evidence" value="ECO:0007669"/>
    <property type="project" value="UniProtKB-ARBA"/>
</dbReference>
<dbReference type="Gene3D" id="3.80.10.10">
    <property type="entry name" value="Ribonuclease Inhibitor"/>
    <property type="match status" value="1"/>
</dbReference>
<dbReference type="InterPro" id="IPR027417">
    <property type="entry name" value="P-loop_NTPase"/>
</dbReference>
<dbReference type="FunFam" id="3.40.50.300:FF:001091">
    <property type="entry name" value="Probable disease resistance protein At1g61300"/>
    <property type="match status" value="1"/>
</dbReference>
<dbReference type="GO" id="GO:0005524">
    <property type="term" value="F:ATP binding"/>
    <property type="evidence" value="ECO:0007669"/>
    <property type="project" value="UniProtKB-KW"/>
</dbReference>
<dbReference type="SUPFAM" id="SSF52047">
    <property type="entry name" value="RNI-like"/>
    <property type="match status" value="1"/>
</dbReference>
<dbReference type="Gene3D" id="1.10.10.10">
    <property type="entry name" value="Winged helix-like DNA-binding domain superfamily/Winged helix DNA-binding domain"/>
    <property type="match status" value="1"/>
</dbReference>
<dbReference type="PANTHER" id="PTHR23155">
    <property type="entry name" value="DISEASE RESISTANCE PROTEIN RP"/>
    <property type="match status" value="1"/>
</dbReference>
<comment type="similarity">
    <text evidence="1">Belongs to the disease resistance NB-LRR family.</text>
</comment>
<proteinExistence type="inferred from homology"/>
<dbReference type="InterPro" id="IPR002182">
    <property type="entry name" value="NB-ARC"/>
</dbReference>
<protein>
    <submittedName>
        <fullName evidence="10 11">Late blight resistance protein homolog R1B-16 isoform X1</fullName>
    </submittedName>
</protein>
<dbReference type="Proteomes" id="UP000790787">
    <property type="component" value="Chromosome 24"/>
</dbReference>
<dbReference type="SMR" id="A0A1S4BW14"/>
<evidence type="ECO:0000256" key="3">
    <source>
        <dbReference type="ARBA" id="ARBA00022737"/>
    </source>
</evidence>
<dbReference type="Gene3D" id="3.40.50.300">
    <property type="entry name" value="P-loop containing nucleotide triphosphate hydrolases"/>
    <property type="match status" value="1"/>
</dbReference>
<sequence>MTSLLIKPIIEAKLISMEDIVESCDRTPTPAKRRYSPIDEELVGLQDDAERIHRHLTRGTKELDVISIVGMPGQSKTTFVRRLYNNPSIVSHFDVRVWCSFSQTYNVGKLLLEILKQIIAGKRVIVGGRSMADMLRKSLMRKRYLIVLDDMWEIKAWDVLRSSFPDDRIGSRIILTTPLEQVARELKYHSYPFHLRMLDGEESFVLWQRTAFQGEICPPELLEVGWLVTRECNGLTDLIIMIAGSIPKKERRDPKSWLKVARELRSQSFEESLMKMIQSSFDRLEDHLKCCLLYMGLFPKGYEIPVSDLLKWWIAEEFVQTIDTLKLEETSKSCLYDLVDRYLITVTETRSDGEIKHCKVREEVHDFCSRKIREEKFMQLVVPYNPHQPAVDTDEQRKCMYIHDIMKNEYSSDKAKSFEKTQGSLEFIAHPKFSIPHRTNLYPLLNDFTLIRVLHLLDMYLESSWATAFQSLTHLRYLAIFVKELDFKWLSHLLHLQTLRVRSSYTMISPAIWRMAKLRHVDINEFSITWEENERVNFVESSEIVLYNLKTLGMFYMSVADMTPNFWGKFPNLEELKLHIDEFGDVPDDSVLSIKLDFPSSLKVLSLCDIFLTDEIVLTIARLRQLETLKLSEIYLTGEKILDLNDNEFPVLRVLKLHHVFMIRWICSNASSSFPLLETLVIKSCSKLEEIPYSFADIEALQFIEVIKCGKSVLESALEIQECRREESNFQVQVSYKD</sequence>
<keyword evidence="5" id="KW-0611">Plant defense</keyword>
<reference key="1">
    <citation type="journal article" date="2014" name="Nat. Commun.">
        <title>The tobacco genome sequence and its comparison with those of tomato and potato.</title>
        <authorList>
            <person name="Sierro N."/>
            <person name="Battey J.N."/>
            <person name="Ouadi S."/>
            <person name="Bakaher N."/>
            <person name="Bovet L."/>
            <person name="Willig A."/>
            <person name="Goepfert S."/>
            <person name="Peitsch M.C."/>
            <person name="Ivanov N.V."/>
        </authorList>
    </citation>
    <scope>NUCLEOTIDE SEQUENCE [LARGE SCALE GENOMIC DNA]</scope>
    <source>
        <strain>cv. TN90</strain>
    </source>
</reference>
<keyword evidence="4" id="KW-0547">Nucleotide-binding</keyword>
<dbReference type="FunFam" id="1.10.10.10:FF:000322">
    <property type="entry name" value="Probable disease resistance protein At1g63360"/>
    <property type="match status" value="1"/>
</dbReference>
<dbReference type="InterPro" id="IPR036388">
    <property type="entry name" value="WH-like_DNA-bd_sf"/>
</dbReference>
<evidence type="ECO:0000313" key="11">
    <source>
        <dbReference type="RefSeq" id="XP_016493068.1"/>
    </source>
</evidence>
<dbReference type="InterPro" id="IPR042197">
    <property type="entry name" value="Apaf_helical"/>
</dbReference>
<keyword evidence="2" id="KW-0433">Leucine-rich repeat</keyword>
<evidence type="ECO:0000259" key="8">
    <source>
        <dbReference type="Pfam" id="PF23559"/>
    </source>
</evidence>
<dbReference type="RefSeq" id="XP_016493067.1">
    <property type="nucleotide sequence ID" value="XM_016637581.1"/>
</dbReference>
<evidence type="ECO:0000259" key="7">
    <source>
        <dbReference type="Pfam" id="PF00931"/>
    </source>
</evidence>
<dbReference type="InterPro" id="IPR058922">
    <property type="entry name" value="WHD_DRP"/>
</dbReference>
<dbReference type="PANTHER" id="PTHR23155:SF1228">
    <property type="entry name" value="NB-ARC DOMAIN CONTAINING PROTEIN, EXPRESSED"/>
    <property type="match status" value="1"/>
</dbReference>
<reference evidence="10 11" key="2">
    <citation type="submission" date="2025-04" db="UniProtKB">
        <authorList>
            <consortium name="RefSeq"/>
        </authorList>
    </citation>
    <scope>IDENTIFICATION</scope>
</reference>
<keyword evidence="9" id="KW-1185">Reference proteome</keyword>
<gene>
    <name evidence="10 11" type="primary">LOC107812462</name>
</gene>
<dbReference type="PaxDb" id="4097-A0A1S4BW14"/>
<evidence type="ECO:0000313" key="10">
    <source>
        <dbReference type="RefSeq" id="XP_016493067.1"/>
    </source>
</evidence>
<dbReference type="OrthoDB" id="1279999at2759"/>
<evidence type="ECO:0000256" key="4">
    <source>
        <dbReference type="ARBA" id="ARBA00022741"/>
    </source>
</evidence>
<dbReference type="RefSeq" id="XP_016493068.1">
    <property type="nucleotide sequence ID" value="XM_016637582.1"/>
</dbReference>
<evidence type="ECO:0000256" key="6">
    <source>
        <dbReference type="ARBA" id="ARBA00022840"/>
    </source>
</evidence>
<dbReference type="Pfam" id="PF23559">
    <property type="entry name" value="WHD_DRP"/>
    <property type="match status" value="1"/>
</dbReference>
<accession>A0A1S4BW14</accession>
<dbReference type="SUPFAM" id="SSF52540">
    <property type="entry name" value="P-loop containing nucleoside triphosphate hydrolases"/>
    <property type="match status" value="1"/>
</dbReference>
<dbReference type="PRINTS" id="PR00364">
    <property type="entry name" value="DISEASERSIST"/>
</dbReference>
<name>A0A1S4BW14_TOBAC</name>
<dbReference type="Pfam" id="PF00931">
    <property type="entry name" value="NB-ARC"/>
    <property type="match status" value="1"/>
</dbReference>
<dbReference type="AlphaFoldDB" id="A0A1S4BW14"/>
<dbReference type="GeneID" id="107812462"/>
<dbReference type="GO" id="GO:0043531">
    <property type="term" value="F:ADP binding"/>
    <property type="evidence" value="ECO:0007669"/>
    <property type="project" value="InterPro"/>
</dbReference>
<dbReference type="InterPro" id="IPR032675">
    <property type="entry name" value="LRR_dom_sf"/>
</dbReference>
<keyword evidence="3" id="KW-0677">Repeat</keyword>
<dbReference type="InterPro" id="IPR044974">
    <property type="entry name" value="Disease_R_plants"/>
</dbReference>
<feature type="domain" description="Disease resistance protein winged helix" evidence="8">
    <location>
        <begin position="297"/>
        <end position="367"/>
    </location>
</feature>